<name>A0A927C5C6_9BACL</name>
<dbReference type="Proteomes" id="UP000639396">
    <property type="component" value="Unassembled WGS sequence"/>
</dbReference>
<evidence type="ECO:0000313" key="1">
    <source>
        <dbReference type="EMBL" id="MBD2861658.1"/>
    </source>
</evidence>
<accession>A0A927C5C6</accession>
<evidence type="ECO:0000313" key="2">
    <source>
        <dbReference type="Proteomes" id="UP000639396"/>
    </source>
</evidence>
<comment type="caution">
    <text evidence="1">The sequence shown here is derived from an EMBL/GenBank/DDBJ whole genome shotgun (WGS) entry which is preliminary data.</text>
</comment>
<gene>
    <name evidence="1" type="ORF">IDH45_06580</name>
</gene>
<sequence length="107" mass="12410">MSSEPVQQPVLYQADPNFIQSAKNVCDRIHEMGRHYMNHPVRVQTAAGHVHEGMIVNIDNCYLYLAVPAHGGYQRQWFNPWWQQAAYNNVILPLVLYELLVITLLYT</sequence>
<dbReference type="EMBL" id="JACXJA010000006">
    <property type="protein sequence ID" value="MBD2861658.1"/>
    <property type="molecule type" value="Genomic_DNA"/>
</dbReference>
<organism evidence="1 2">
    <name type="scientific">Paenibacillus oceani</name>
    <dbReference type="NCBI Taxonomy" id="2772510"/>
    <lineage>
        <taxon>Bacteria</taxon>
        <taxon>Bacillati</taxon>
        <taxon>Bacillota</taxon>
        <taxon>Bacilli</taxon>
        <taxon>Bacillales</taxon>
        <taxon>Paenibacillaceae</taxon>
        <taxon>Paenibacillus</taxon>
    </lineage>
</organism>
<keyword evidence="2" id="KW-1185">Reference proteome</keyword>
<reference evidence="1" key="1">
    <citation type="submission" date="2020-09" db="EMBL/GenBank/DDBJ databases">
        <title>A novel bacterium of genus Paenibacillus, isolated from South China Sea.</title>
        <authorList>
            <person name="Huang H."/>
            <person name="Mo K."/>
            <person name="Hu Y."/>
        </authorList>
    </citation>
    <scope>NUCLEOTIDE SEQUENCE</scope>
    <source>
        <strain evidence="1">IB182363</strain>
    </source>
</reference>
<protein>
    <submittedName>
        <fullName evidence="1">Acetyl-CoA acetyltransferase</fullName>
    </submittedName>
</protein>
<proteinExistence type="predicted"/>
<dbReference type="AlphaFoldDB" id="A0A927C5C6"/>
<dbReference type="RefSeq" id="WP_190925843.1">
    <property type="nucleotide sequence ID" value="NZ_JACXJA010000006.1"/>
</dbReference>